<gene>
    <name evidence="2" type="ORF">QCN29_23600</name>
</gene>
<sequence length="150" mass="16093">MTRGTPARGTPTRSAAPVGLTRDAGWEIGVSRTLSLPPSEVWDFIASPAGVALWLGELRGGALPCEKGESYETRDGYRGEVRGFRPGDRIRLTCGPTTVQVAVSAAPGGRSVLRFHQEHLADAAERERRRAHYKRVMAEVVQALGVDAGA</sequence>
<reference evidence="2 3" key="1">
    <citation type="submission" date="2023-04" db="EMBL/GenBank/DDBJ databases">
        <title>Streptomyces chengmaiensis sp. nov. isolated from the stem of mangrove plant in Hainan.</title>
        <authorList>
            <person name="Huang X."/>
            <person name="Zhou S."/>
            <person name="Chu X."/>
            <person name="Xie Y."/>
            <person name="Lin Y."/>
        </authorList>
    </citation>
    <scope>NUCLEOTIDE SEQUENCE [LARGE SCALE GENOMIC DNA]</scope>
    <source>
        <strain evidence="2 3">HNM0663</strain>
    </source>
</reference>
<feature type="region of interest" description="Disordered" evidence="1">
    <location>
        <begin position="1"/>
        <end position="20"/>
    </location>
</feature>
<name>A0ABT6HSL8_9ACTN</name>
<protein>
    <submittedName>
        <fullName evidence="2">SRPBCC domain-containing protein</fullName>
    </submittedName>
</protein>
<comment type="caution">
    <text evidence="2">The sequence shown here is derived from an EMBL/GenBank/DDBJ whole genome shotgun (WGS) entry which is preliminary data.</text>
</comment>
<accession>A0ABT6HSL8</accession>
<evidence type="ECO:0000313" key="3">
    <source>
        <dbReference type="Proteomes" id="UP001223144"/>
    </source>
</evidence>
<dbReference type="InterPro" id="IPR023393">
    <property type="entry name" value="START-like_dom_sf"/>
</dbReference>
<evidence type="ECO:0000313" key="2">
    <source>
        <dbReference type="EMBL" id="MDH2391708.1"/>
    </source>
</evidence>
<dbReference type="Gene3D" id="3.30.530.20">
    <property type="match status" value="1"/>
</dbReference>
<dbReference type="SUPFAM" id="SSF55961">
    <property type="entry name" value="Bet v1-like"/>
    <property type="match status" value="1"/>
</dbReference>
<feature type="compositionally biased region" description="Low complexity" evidence="1">
    <location>
        <begin position="1"/>
        <end position="13"/>
    </location>
</feature>
<dbReference type="EMBL" id="JARWBG010000031">
    <property type="protein sequence ID" value="MDH2391708.1"/>
    <property type="molecule type" value="Genomic_DNA"/>
</dbReference>
<dbReference type="Proteomes" id="UP001223144">
    <property type="component" value="Unassembled WGS sequence"/>
</dbReference>
<evidence type="ECO:0000256" key="1">
    <source>
        <dbReference type="SAM" id="MobiDB-lite"/>
    </source>
</evidence>
<dbReference type="RefSeq" id="WP_279930630.1">
    <property type="nucleotide sequence ID" value="NZ_JARWBG010000031.1"/>
</dbReference>
<organism evidence="2 3">
    <name type="scientific">Streptomyces chengmaiensis</name>
    <dbReference type="NCBI Taxonomy" id="3040919"/>
    <lineage>
        <taxon>Bacteria</taxon>
        <taxon>Bacillati</taxon>
        <taxon>Actinomycetota</taxon>
        <taxon>Actinomycetes</taxon>
        <taxon>Kitasatosporales</taxon>
        <taxon>Streptomycetaceae</taxon>
        <taxon>Streptomyces</taxon>
    </lineage>
</organism>
<keyword evidence="3" id="KW-1185">Reference proteome</keyword>
<proteinExistence type="predicted"/>